<keyword evidence="2" id="KW-0238">DNA-binding</keyword>
<dbReference type="GO" id="GO:0000976">
    <property type="term" value="F:transcription cis-regulatory region binding"/>
    <property type="evidence" value="ECO:0007669"/>
    <property type="project" value="TreeGrafter"/>
</dbReference>
<dbReference type="PROSITE" id="PS00041">
    <property type="entry name" value="HTH_ARAC_FAMILY_1"/>
    <property type="match status" value="1"/>
</dbReference>
<evidence type="ECO:0000256" key="2">
    <source>
        <dbReference type="ARBA" id="ARBA00023125"/>
    </source>
</evidence>
<accession>A0A5S9QVA5</accession>
<dbReference type="InterPro" id="IPR020449">
    <property type="entry name" value="Tscrpt_reg_AraC-type_HTH"/>
</dbReference>
<name>A0A5S9QVA5_9GAMM</name>
<dbReference type="Gene3D" id="1.10.10.60">
    <property type="entry name" value="Homeodomain-like"/>
    <property type="match status" value="1"/>
</dbReference>
<dbReference type="SMART" id="SM00342">
    <property type="entry name" value="HTH_ARAC"/>
    <property type="match status" value="1"/>
</dbReference>
<dbReference type="AlphaFoldDB" id="A0A5S9QVA5"/>
<keyword evidence="8" id="KW-1185">Reference proteome</keyword>
<dbReference type="SUPFAM" id="SSF46689">
    <property type="entry name" value="Homeodomain-like"/>
    <property type="match status" value="1"/>
</dbReference>
<feature type="domain" description="HTH araC/xylS-type" evidence="5">
    <location>
        <begin position="254"/>
        <end position="355"/>
    </location>
</feature>
<feature type="compositionally biased region" description="Basic and acidic residues" evidence="4">
    <location>
        <begin position="1"/>
        <end position="18"/>
    </location>
</feature>
<protein>
    <submittedName>
        <fullName evidence="7">Putative HTH-type transcriptional regulator</fullName>
    </submittedName>
</protein>
<dbReference type="InterPro" id="IPR018060">
    <property type="entry name" value="HTH_AraC"/>
</dbReference>
<dbReference type="Pfam" id="PF12833">
    <property type="entry name" value="HTH_18"/>
    <property type="match status" value="1"/>
</dbReference>
<dbReference type="InterPro" id="IPR032687">
    <property type="entry name" value="AraC-type_N"/>
</dbReference>
<dbReference type="Proteomes" id="UP000435877">
    <property type="component" value="Unassembled WGS sequence"/>
</dbReference>
<evidence type="ECO:0000259" key="5">
    <source>
        <dbReference type="PROSITE" id="PS01124"/>
    </source>
</evidence>
<evidence type="ECO:0000313" key="9">
    <source>
        <dbReference type="Proteomes" id="UP000439591"/>
    </source>
</evidence>
<reference evidence="8 9" key="1">
    <citation type="submission" date="2019-11" db="EMBL/GenBank/DDBJ databases">
        <authorList>
            <person name="Holert J."/>
        </authorList>
    </citation>
    <scope>NUCLEOTIDE SEQUENCE [LARGE SCALE GENOMIC DNA]</scope>
    <source>
        <strain evidence="7">BC3_2A</strain>
        <strain evidence="6">SB11_1A</strain>
    </source>
</reference>
<dbReference type="GO" id="GO:0005829">
    <property type="term" value="C:cytosol"/>
    <property type="evidence" value="ECO:0007669"/>
    <property type="project" value="TreeGrafter"/>
</dbReference>
<evidence type="ECO:0000313" key="7">
    <source>
        <dbReference type="EMBL" id="CAA0122963.1"/>
    </source>
</evidence>
<proteinExistence type="predicted"/>
<evidence type="ECO:0000256" key="4">
    <source>
        <dbReference type="SAM" id="MobiDB-lite"/>
    </source>
</evidence>
<dbReference type="Pfam" id="PF12625">
    <property type="entry name" value="Arabinose_bd"/>
    <property type="match status" value="1"/>
</dbReference>
<evidence type="ECO:0000313" key="6">
    <source>
        <dbReference type="EMBL" id="CAA0114630.1"/>
    </source>
</evidence>
<dbReference type="PROSITE" id="PS01124">
    <property type="entry name" value="HTH_ARAC_FAMILY_2"/>
    <property type="match status" value="1"/>
</dbReference>
<dbReference type="EMBL" id="CACSIM010000009">
    <property type="protein sequence ID" value="CAA0122963.1"/>
    <property type="molecule type" value="Genomic_DNA"/>
</dbReference>
<dbReference type="InterPro" id="IPR009057">
    <property type="entry name" value="Homeodomain-like_sf"/>
</dbReference>
<dbReference type="PANTHER" id="PTHR47894">
    <property type="entry name" value="HTH-TYPE TRANSCRIPTIONAL REGULATOR GADX"/>
    <property type="match status" value="1"/>
</dbReference>
<keyword evidence="1" id="KW-0805">Transcription regulation</keyword>
<dbReference type="GO" id="GO:0003700">
    <property type="term" value="F:DNA-binding transcription factor activity"/>
    <property type="evidence" value="ECO:0007669"/>
    <property type="project" value="InterPro"/>
</dbReference>
<evidence type="ECO:0000256" key="1">
    <source>
        <dbReference type="ARBA" id="ARBA00023015"/>
    </source>
</evidence>
<dbReference type="EMBL" id="CACSIK010000005">
    <property type="protein sequence ID" value="CAA0114630.1"/>
    <property type="molecule type" value="Genomic_DNA"/>
</dbReference>
<keyword evidence="3" id="KW-0804">Transcription</keyword>
<evidence type="ECO:0000313" key="8">
    <source>
        <dbReference type="Proteomes" id="UP000435877"/>
    </source>
</evidence>
<feature type="region of interest" description="Disordered" evidence="4">
    <location>
        <begin position="1"/>
        <end position="23"/>
    </location>
</feature>
<evidence type="ECO:0000256" key="3">
    <source>
        <dbReference type="ARBA" id="ARBA00023163"/>
    </source>
</evidence>
<dbReference type="InterPro" id="IPR018062">
    <property type="entry name" value="HTH_AraC-typ_CS"/>
</dbReference>
<gene>
    <name evidence="6" type="ORF">IHBHHGIJ_03584</name>
    <name evidence="7" type="ORF">KFEGEMFD_04016</name>
</gene>
<sequence length="361" mass="40855">MRKTDRGLRNADADDNLKRKERTMKPKYHSAKTILSPLSRLREEGISVGQALTGTGLSLSILNKPEQHVSLSQELMFLRNLRKATANPAIGLKVGSCYPLSLFGIYGYALMSAATVSDALKLAYEYVELSFAFLEHSLSFRGSNVVMSMSSDDYSADDISMLNEREMTATLMILRGLIGEDFSLHSVSMRHSQQAPLMEYKKYFDCPIHFDAEENTLVFSAELINTPVLQCDSETANLCIDRCERLKARLTEEYNIVDEVREQILLRPGYFPNIEELAQKLNMSGRTLRRKLSSHGSGYQKILDSLRLELSREYLYSTKISVEQVSILLGYSDPAHFSHAFRRWAGVSPSDFRAAFMLQSR</sequence>
<organism evidence="7 9">
    <name type="scientific">Zhongshania aliphaticivorans</name>
    <dbReference type="NCBI Taxonomy" id="1470434"/>
    <lineage>
        <taxon>Bacteria</taxon>
        <taxon>Pseudomonadati</taxon>
        <taxon>Pseudomonadota</taxon>
        <taxon>Gammaproteobacteria</taxon>
        <taxon>Cellvibrionales</taxon>
        <taxon>Spongiibacteraceae</taxon>
        <taxon>Zhongshania</taxon>
    </lineage>
</organism>
<dbReference type="Proteomes" id="UP000439591">
    <property type="component" value="Unassembled WGS sequence"/>
</dbReference>
<dbReference type="PANTHER" id="PTHR47894:SF1">
    <property type="entry name" value="HTH-TYPE TRANSCRIPTIONAL REGULATOR VQSM"/>
    <property type="match status" value="1"/>
</dbReference>
<dbReference type="PRINTS" id="PR00032">
    <property type="entry name" value="HTHARAC"/>
</dbReference>